<accession>A0ABS8XLV9</accession>
<dbReference type="RefSeq" id="WP_233394114.1">
    <property type="nucleotide sequence ID" value="NZ_JAJTWT010000009.1"/>
</dbReference>
<keyword evidence="4" id="KW-1185">Reference proteome</keyword>
<feature type="signal peptide" evidence="1">
    <location>
        <begin position="1"/>
        <end position="29"/>
    </location>
</feature>
<reference evidence="3 4" key="1">
    <citation type="submission" date="2021-12" db="EMBL/GenBank/DDBJ databases">
        <title>Genome seq of p7.</title>
        <authorList>
            <person name="Seo T."/>
        </authorList>
    </citation>
    <scope>NUCLEOTIDE SEQUENCE [LARGE SCALE GENOMIC DNA]</scope>
    <source>
        <strain evidence="3 4">P7</strain>
    </source>
</reference>
<dbReference type="InterPro" id="IPR054243">
    <property type="entry name" value="DUF6970"/>
</dbReference>
<dbReference type="EMBL" id="JAJTWT010000009">
    <property type="protein sequence ID" value="MCE4539594.1"/>
    <property type="molecule type" value="Genomic_DNA"/>
</dbReference>
<feature type="chain" id="PRO_5045286486" description="DUF6970 domain-containing protein" evidence="1">
    <location>
        <begin position="30"/>
        <end position="141"/>
    </location>
</feature>
<keyword evidence="1" id="KW-0732">Signal</keyword>
<dbReference type="Proteomes" id="UP001201463">
    <property type="component" value="Unassembled WGS sequence"/>
</dbReference>
<gene>
    <name evidence="3" type="ORF">LXT12_20285</name>
</gene>
<protein>
    <recommendedName>
        <fullName evidence="2">DUF6970 domain-containing protein</fullName>
    </recommendedName>
</protein>
<evidence type="ECO:0000256" key="1">
    <source>
        <dbReference type="SAM" id="SignalP"/>
    </source>
</evidence>
<evidence type="ECO:0000259" key="2">
    <source>
        <dbReference type="Pfam" id="PF22311"/>
    </source>
</evidence>
<dbReference type="Pfam" id="PF22311">
    <property type="entry name" value="DUF6970"/>
    <property type="match status" value="1"/>
</dbReference>
<feature type="domain" description="DUF6970" evidence="2">
    <location>
        <begin position="68"/>
        <end position="120"/>
    </location>
</feature>
<organism evidence="3 4">
    <name type="scientific">Pelomonas caseinilytica</name>
    <dbReference type="NCBI Taxonomy" id="2906763"/>
    <lineage>
        <taxon>Bacteria</taxon>
        <taxon>Pseudomonadati</taxon>
        <taxon>Pseudomonadota</taxon>
        <taxon>Betaproteobacteria</taxon>
        <taxon>Burkholderiales</taxon>
        <taxon>Sphaerotilaceae</taxon>
        <taxon>Roseateles</taxon>
    </lineage>
</organism>
<evidence type="ECO:0000313" key="3">
    <source>
        <dbReference type="EMBL" id="MCE4539594.1"/>
    </source>
</evidence>
<comment type="caution">
    <text evidence="3">The sequence shown here is derived from an EMBL/GenBank/DDBJ whole genome shotgun (WGS) entry which is preliminary data.</text>
</comment>
<name>A0ABS8XLV9_9BURK</name>
<evidence type="ECO:0000313" key="4">
    <source>
        <dbReference type="Proteomes" id="UP001201463"/>
    </source>
</evidence>
<sequence>MPGLSPFPRYAKAIAVAMLALAAVAVARALEQNVAEPPRPEGDPAVREQIRRFEAGTLPPVSGMVSMTTPEGRRAYLIYGPCCDHWNRLYDAEARLICAPSGGFTGEGDGKCPAWVHEAQPWRRLNLPGAASGPAPGATGL</sequence>
<proteinExistence type="predicted"/>